<proteinExistence type="predicted"/>
<dbReference type="OrthoDB" id="5197650at2"/>
<protein>
    <submittedName>
        <fullName evidence="2">Hemerythrin HHE cation binding domain-containing protein</fullName>
    </submittedName>
</protein>
<dbReference type="EMBL" id="LT796768">
    <property type="protein sequence ID" value="SKB06287.1"/>
    <property type="molecule type" value="Genomic_DNA"/>
</dbReference>
<dbReference type="InterPro" id="IPR012312">
    <property type="entry name" value="Hemerythrin-like"/>
</dbReference>
<dbReference type="RefSeq" id="WP_078699352.1">
    <property type="nucleotide sequence ID" value="NZ_LT796768.1"/>
</dbReference>
<organism evidence="2 3">
    <name type="scientific">Aeromicrobium choanae</name>
    <dbReference type="NCBI Taxonomy" id="1736691"/>
    <lineage>
        <taxon>Bacteria</taxon>
        <taxon>Bacillati</taxon>
        <taxon>Actinomycetota</taxon>
        <taxon>Actinomycetes</taxon>
        <taxon>Propionibacteriales</taxon>
        <taxon>Nocardioidaceae</taxon>
        <taxon>Aeromicrobium</taxon>
    </lineage>
</organism>
<dbReference type="Proteomes" id="UP000191040">
    <property type="component" value="Chromosome I"/>
</dbReference>
<dbReference type="CDD" id="cd12108">
    <property type="entry name" value="Hr-like"/>
    <property type="match status" value="1"/>
</dbReference>
<feature type="domain" description="Hemerythrin-like" evidence="1">
    <location>
        <begin position="25"/>
        <end position="155"/>
    </location>
</feature>
<evidence type="ECO:0000259" key="1">
    <source>
        <dbReference type="Pfam" id="PF01814"/>
    </source>
</evidence>
<dbReference type="STRING" id="1736691.SAMN06295964_1252"/>
<gene>
    <name evidence="2" type="ORF">SAMN06295964_1252</name>
</gene>
<name>A0A1T4YWR8_9ACTN</name>
<reference evidence="3" key="1">
    <citation type="submission" date="2017-02" db="EMBL/GenBank/DDBJ databases">
        <authorList>
            <person name="Varghese N."/>
            <person name="Submissions S."/>
        </authorList>
    </citation>
    <scope>NUCLEOTIDE SEQUENCE [LARGE SCALE GENOMIC DNA]</scope>
    <source>
        <strain evidence="3">9H-4</strain>
    </source>
</reference>
<dbReference type="Pfam" id="PF01814">
    <property type="entry name" value="Hemerythrin"/>
    <property type="match status" value="1"/>
</dbReference>
<evidence type="ECO:0000313" key="3">
    <source>
        <dbReference type="Proteomes" id="UP000191040"/>
    </source>
</evidence>
<evidence type="ECO:0000313" key="2">
    <source>
        <dbReference type="EMBL" id="SKB06287.1"/>
    </source>
</evidence>
<dbReference type="Gene3D" id="1.20.120.520">
    <property type="entry name" value="nmb1532 protein domain like"/>
    <property type="match status" value="1"/>
</dbReference>
<sequence length="237" mass="26602">MTPAPLLLPGQAAAPDGPADMTMMYVLHHAFRRDLRDFDRAAATTATGDGARWTLLAQRWQRFTHELHQHHAKEDEVLWPLLLERVRAASDAASERVLQEMEAEHAVLDPLLTAATTELERLSHTDDQRAHDLLCDTLGDLVEVLGYHLAHEESAAIAILQRYVGGDEWEELERTRFRSKQSLAEARFFVPWALKGLPAHAEHRVLNLGGPPLRVVHALSRRRFAAQEAEVFGPQAA</sequence>
<dbReference type="AlphaFoldDB" id="A0A1T4YWR8"/>
<accession>A0A1T4YWR8</accession>
<keyword evidence="3" id="KW-1185">Reference proteome</keyword>